<dbReference type="SUPFAM" id="SSF69255">
    <property type="entry name" value="gp5 N-terminal domain-like"/>
    <property type="match status" value="1"/>
</dbReference>
<accession>G9YDA0</accession>
<dbReference type="NCBIfam" id="TIGR03361">
    <property type="entry name" value="VI_Rhs_Vgr"/>
    <property type="match status" value="1"/>
</dbReference>
<gene>
    <name evidence="4" type="ORF">HMPREF0454_04585</name>
</gene>
<dbReference type="Gene3D" id="2.30.110.50">
    <property type="match status" value="1"/>
</dbReference>
<comment type="caution">
    <text evidence="4">The sequence shown here is derived from an EMBL/GenBank/DDBJ whole genome shotgun (WGS) entry which is preliminary data.</text>
</comment>
<evidence type="ECO:0000313" key="4">
    <source>
        <dbReference type="EMBL" id="EHM37954.1"/>
    </source>
</evidence>
<dbReference type="Gene3D" id="2.40.50.230">
    <property type="entry name" value="Gp5 N-terminal domain"/>
    <property type="match status" value="1"/>
</dbReference>
<evidence type="ECO:0000313" key="5">
    <source>
        <dbReference type="Proteomes" id="UP000005959"/>
    </source>
</evidence>
<dbReference type="Proteomes" id="UP000005959">
    <property type="component" value="Unassembled WGS sequence"/>
</dbReference>
<dbReference type="NCBIfam" id="TIGR01646">
    <property type="entry name" value="vgr_GE"/>
    <property type="match status" value="1"/>
</dbReference>
<evidence type="ECO:0000256" key="1">
    <source>
        <dbReference type="ARBA" id="ARBA00005558"/>
    </source>
</evidence>
<reference evidence="4 5" key="1">
    <citation type="submission" date="2011-08" db="EMBL/GenBank/DDBJ databases">
        <authorList>
            <person name="Weinstock G."/>
            <person name="Sodergren E."/>
            <person name="Clifton S."/>
            <person name="Fulton L."/>
            <person name="Fulton B."/>
            <person name="Courtney L."/>
            <person name="Fronick C."/>
            <person name="Harrison M."/>
            <person name="Strong C."/>
            <person name="Farmer C."/>
            <person name="Delahaunty K."/>
            <person name="Markovic C."/>
            <person name="Hall O."/>
            <person name="Minx P."/>
            <person name="Tomlinson C."/>
            <person name="Mitreva M."/>
            <person name="Hou S."/>
            <person name="Chen J."/>
            <person name="Wollam A."/>
            <person name="Pepin K.H."/>
            <person name="Johnson M."/>
            <person name="Bhonagiri V."/>
            <person name="Zhang X."/>
            <person name="Suruliraj S."/>
            <person name="Warren W."/>
            <person name="Chinwalla A."/>
            <person name="Mardis E.R."/>
            <person name="Wilson R.K."/>
        </authorList>
    </citation>
    <scope>NUCLEOTIDE SEQUENCE [LARGE SCALE GENOMIC DNA]</scope>
    <source>
        <strain evidence="4 5">ATCC 51873</strain>
    </source>
</reference>
<dbReference type="InterPro" id="IPR006531">
    <property type="entry name" value="Gp5/Vgr_OB"/>
</dbReference>
<dbReference type="EMBL" id="AGCI01000110">
    <property type="protein sequence ID" value="EHM37954.1"/>
    <property type="molecule type" value="Genomic_DNA"/>
</dbReference>
<dbReference type="PANTHER" id="PTHR32305">
    <property type="match status" value="1"/>
</dbReference>
<evidence type="ECO:0000259" key="2">
    <source>
        <dbReference type="Pfam" id="PF04717"/>
    </source>
</evidence>
<dbReference type="InterPro" id="IPR017847">
    <property type="entry name" value="T6SS_RhsGE_Vgr_subset"/>
</dbReference>
<dbReference type="InterPro" id="IPR037026">
    <property type="entry name" value="Vgr_OB-fold_dom_sf"/>
</dbReference>
<dbReference type="InterPro" id="IPR006533">
    <property type="entry name" value="T6SS_Vgr_RhsGE"/>
</dbReference>
<dbReference type="AlphaFoldDB" id="G9YDA0"/>
<dbReference type="Pfam" id="PF05954">
    <property type="entry name" value="Phage_GPD"/>
    <property type="match status" value="1"/>
</dbReference>
<evidence type="ECO:0000259" key="3">
    <source>
        <dbReference type="Pfam" id="PF22178"/>
    </source>
</evidence>
<dbReference type="PANTHER" id="PTHR32305:SF11">
    <property type="entry name" value="TYPE VI SECRETION SYSTEM SPIKE PROTEIN VGRG3"/>
    <property type="match status" value="1"/>
</dbReference>
<dbReference type="Pfam" id="PF04717">
    <property type="entry name" value="Phage_base_V"/>
    <property type="match status" value="1"/>
</dbReference>
<protein>
    <submittedName>
        <fullName evidence="4">Rhs element Vgr protein</fullName>
    </submittedName>
</protein>
<dbReference type="Gene3D" id="3.55.50.10">
    <property type="entry name" value="Baseplate protein-like domains"/>
    <property type="match status" value="1"/>
</dbReference>
<proteinExistence type="inferred from homology"/>
<dbReference type="Gene3D" id="4.10.220.110">
    <property type="match status" value="1"/>
</dbReference>
<dbReference type="SUPFAM" id="SSF69279">
    <property type="entry name" value="Phage tail proteins"/>
    <property type="match status" value="2"/>
</dbReference>
<dbReference type="RefSeq" id="WP_004096698.1">
    <property type="nucleotide sequence ID" value="NZ_JH417555.1"/>
</dbReference>
<sequence>MADNTGLQFTFTTQSLPEKTFSVVSFALNEGLSQIYSLDVELASITSEIAFSRVLDESGELQIWYNGEIKRRVNGLITRFSHSDTGNERTRYSVTLRPQMWLLSLDQSSRIFQQQTPQQIITTLLQKANIISFNFQLRYEHPTREYCVQYRESTLAFIERLAAEEGISWYFHFENDKQEIVFVDDCTFLPMGETLPYNPHQRGLSEGASIQRFCYEENVRPAQVLLKDYTFKNPAWEMLYQQHSKSDHQRSEIQHYDYPGRYKTDFNGQAYSGYRLDALRQDAMQAHGRSDSPSLMGGQCIIMQQHPNEAFNQRWQIVSLLCEGQQPESQKEEAGVSGTYLESQIVVIPDRQTWRPMPNPRPRVDGPQIAVVVGPENEEIYCDEVGRVKVQFPWDLEGKGNETSSCWIRVAQSWAGSRYGAMSVPRIGHEVIVDFLEGDPDQPIITGRTYHVVNVPPHALPAHKTRTVLRTDTHKGAGYNELSFEDEQDKQLIYLHAQKDLQTEVKNNQYIMVEQDRSKIIKHDQIEEIGNDKTSDVTHDHIERIHHDQMINVMNNQQIQVDNQYLFHVLNQRKDQMGADFTEEIAGDHHHTVAGTYELLANKKVLINTNDLVLQGAQSVVLQGPGGKIVIDSSGITLSSPIVNIKALTRITSGGGNSMSALSATAMNGDPLSEICPICLQSLE</sequence>
<dbReference type="PATRIC" id="fig|1002364.3.peg.4118"/>
<dbReference type="InterPro" id="IPR050708">
    <property type="entry name" value="T6SS_VgrG/RHS"/>
</dbReference>
<organism evidence="4 5">
    <name type="scientific">Hafnia alvei ATCC 51873</name>
    <dbReference type="NCBI Taxonomy" id="1002364"/>
    <lineage>
        <taxon>Bacteria</taxon>
        <taxon>Pseudomonadati</taxon>
        <taxon>Pseudomonadota</taxon>
        <taxon>Gammaproteobacteria</taxon>
        <taxon>Enterobacterales</taxon>
        <taxon>Hafniaceae</taxon>
        <taxon>Hafnia</taxon>
    </lineage>
</organism>
<feature type="domain" description="Gp5/Type VI secretion system Vgr C-terminal trimerisation" evidence="3">
    <location>
        <begin position="468"/>
        <end position="566"/>
    </location>
</feature>
<name>G9YDA0_HAFAL</name>
<dbReference type="Pfam" id="PF22178">
    <property type="entry name" value="Gp5_trimer_C"/>
    <property type="match status" value="1"/>
</dbReference>
<dbReference type="InterPro" id="IPR054030">
    <property type="entry name" value="Gp5_Vgr_C"/>
</dbReference>
<comment type="similarity">
    <text evidence="1">Belongs to the VgrG protein family.</text>
</comment>
<dbReference type="SUPFAM" id="SSF69349">
    <property type="entry name" value="Phage fibre proteins"/>
    <property type="match status" value="1"/>
</dbReference>
<feature type="domain" description="Gp5/Type VI secretion system Vgr protein OB-fold" evidence="2">
    <location>
        <begin position="383"/>
        <end position="450"/>
    </location>
</feature>
<dbReference type="HOGENOM" id="CLU_004121_8_0_6"/>